<name>A0AB39KWP3_9CAUL</name>
<evidence type="ECO:0000313" key="3">
    <source>
        <dbReference type="EMBL" id="XDO98219.1"/>
    </source>
</evidence>
<dbReference type="EMBL" id="CP158375">
    <property type="protein sequence ID" value="XDO98219.1"/>
    <property type="molecule type" value="Genomic_DNA"/>
</dbReference>
<dbReference type="Gene3D" id="1.10.3680.10">
    <property type="entry name" value="TerB-like"/>
    <property type="match status" value="1"/>
</dbReference>
<gene>
    <name evidence="3" type="ORF">ABOZ73_07335</name>
</gene>
<dbReference type="AlphaFoldDB" id="A0AB39KWP3"/>
<protein>
    <submittedName>
        <fullName evidence="3">TerB family tellurite resistance protein</fullName>
    </submittedName>
</protein>
<dbReference type="SUPFAM" id="SSF158682">
    <property type="entry name" value="TerB-like"/>
    <property type="match status" value="1"/>
</dbReference>
<accession>A0AB39KWP3</accession>
<evidence type="ECO:0000259" key="2">
    <source>
        <dbReference type="Pfam" id="PF05099"/>
    </source>
</evidence>
<feature type="domain" description="Co-chaperone DjlA N-terminal" evidence="2">
    <location>
        <begin position="79"/>
        <end position="197"/>
    </location>
</feature>
<feature type="region of interest" description="Disordered" evidence="1">
    <location>
        <begin position="47"/>
        <end position="67"/>
    </location>
</feature>
<dbReference type="RefSeq" id="WP_369061952.1">
    <property type="nucleotide sequence ID" value="NZ_CP158375.1"/>
</dbReference>
<feature type="compositionally biased region" description="Low complexity" evidence="1">
    <location>
        <begin position="47"/>
        <end position="58"/>
    </location>
</feature>
<evidence type="ECO:0000256" key="1">
    <source>
        <dbReference type="SAM" id="MobiDB-lite"/>
    </source>
</evidence>
<dbReference type="InterPro" id="IPR029024">
    <property type="entry name" value="TerB-like"/>
</dbReference>
<sequence length="201" mass="21039">MKLKRQLNVVRRSIRAEQDRLAPDDAKLGLLKRLRLSLKDALAARPKTATADASARPEPAAEEPESPAILSDTVVIEGLAAACAMIAYADGSITPAERGSMLERLKEVSGLGKLDTEDFLQAFEAAEQAFDIDGYAAQRSAEAKVGKLAAEPGVAAIVAHTAAGLAIADGTLAPEEHQAVRRLFCLSGLDPEAADAALAQA</sequence>
<proteinExistence type="predicted"/>
<dbReference type="Pfam" id="PF05099">
    <property type="entry name" value="TerB"/>
    <property type="match status" value="1"/>
</dbReference>
<dbReference type="InterPro" id="IPR007791">
    <property type="entry name" value="DjlA_N"/>
</dbReference>
<organism evidence="3">
    <name type="scientific">Caulobacter sp. 73W</name>
    <dbReference type="NCBI Taxonomy" id="3161137"/>
    <lineage>
        <taxon>Bacteria</taxon>
        <taxon>Pseudomonadati</taxon>
        <taxon>Pseudomonadota</taxon>
        <taxon>Alphaproteobacteria</taxon>
        <taxon>Caulobacterales</taxon>
        <taxon>Caulobacteraceae</taxon>
        <taxon>Caulobacter</taxon>
    </lineage>
</organism>
<reference evidence="3" key="1">
    <citation type="submission" date="2024-06" db="EMBL/GenBank/DDBJ databases">
        <title>Caulobacter inopinatus, sp. nov.</title>
        <authorList>
            <person name="Donachie S.P."/>
        </authorList>
    </citation>
    <scope>NUCLEOTIDE SEQUENCE</scope>
    <source>
        <strain evidence="3">73W</strain>
    </source>
</reference>